<feature type="non-terminal residue" evidence="1">
    <location>
        <position position="158"/>
    </location>
</feature>
<gene>
    <name evidence="1" type="ORF">B0T24DRAFT_707793</name>
</gene>
<protein>
    <submittedName>
        <fullName evidence="1">Uncharacterized protein</fullName>
    </submittedName>
</protein>
<organism evidence="1 2">
    <name type="scientific">Lasiosphaeria ovina</name>
    <dbReference type="NCBI Taxonomy" id="92902"/>
    <lineage>
        <taxon>Eukaryota</taxon>
        <taxon>Fungi</taxon>
        <taxon>Dikarya</taxon>
        <taxon>Ascomycota</taxon>
        <taxon>Pezizomycotina</taxon>
        <taxon>Sordariomycetes</taxon>
        <taxon>Sordariomycetidae</taxon>
        <taxon>Sordariales</taxon>
        <taxon>Lasiosphaeriaceae</taxon>
        <taxon>Lasiosphaeria</taxon>
    </lineage>
</organism>
<dbReference type="EMBL" id="JAULSN010000006">
    <property type="protein sequence ID" value="KAK3369303.1"/>
    <property type="molecule type" value="Genomic_DNA"/>
</dbReference>
<sequence>VYVQYYMSTFNDADCQSICFGSAPQRDLVHLAGRLLRHGDAPTVLTDNQKFEVSRNPELTKCRQKRSKTLEAMKLQGYSTRAAAEGTRLATQYDDYKKKADRLNKKLKRERLQQAIKDFHDAIHIEEINRQLDGVKPSKVIAPTMDYELPERAQVARL</sequence>
<dbReference type="AlphaFoldDB" id="A0AAE0K391"/>
<accession>A0AAE0K391</accession>
<reference evidence="1" key="1">
    <citation type="journal article" date="2023" name="Mol. Phylogenet. Evol.">
        <title>Genome-scale phylogeny and comparative genomics of the fungal order Sordariales.</title>
        <authorList>
            <person name="Hensen N."/>
            <person name="Bonometti L."/>
            <person name="Westerberg I."/>
            <person name="Brannstrom I.O."/>
            <person name="Guillou S."/>
            <person name="Cros-Aarteil S."/>
            <person name="Calhoun S."/>
            <person name="Haridas S."/>
            <person name="Kuo A."/>
            <person name="Mondo S."/>
            <person name="Pangilinan J."/>
            <person name="Riley R."/>
            <person name="LaButti K."/>
            <person name="Andreopoulos B."/>
            <person name="Lipzen A."/>
            <person name="Chen C."/>
            <person name="Yan M."/>
            <person name="Daum C."/>
            <person name="Ng V."/>
            <person name="Clum A."/>
            <person name="Steindorff A."/>
            <person name="Ohm R.A."/>
            <person name="Martin F."/>
            <person name="Silar P."/>
            <person name="Natvig D.O."/>
            <person name="Lalanne C."/>
            <person name="Gautier V."/>
            <person name="Ament-Velasquez S.L."/>
            <person name="Kruys A."/>
            <person name="Hutchinson M.I."/>
            <person name="Powell A.J."/>
            <person name="Barry K."/>
            <person name="Miller A.N."/>
            <person name="Grigoriev I.V."/>
            <person name="Debuchy R."/>
            <person name="Gladieux P."/>
            <person name="Hiltunen Thoren M."/>
            <person name="Johannesson H."/>
        </authorList>
    </citation>
    <scope>NUCLEOTIDE SEQUENCE</scope>
    <source>
        <strain evidence="1">CBS 958.72</strain>
    </source>
</reference>
<dbReference type="PANTHER" id="PTHR37535:SF4">
    <property type="entry name" value="FLUG DOMAIN-CONTAINING PROTEIN"/>
    <property type="match status" value="1"/>
</dbReference>
<dbReference type="Pfam" id="PF11917">
    <property type="entry name" value="DUF3435"/>
    <property type="match status" value="1"/>
</dbReference>
<proteinExistence type="predicted"/>
<dbReference type="InterPro" id="IPR021842">
    <property type="entry name" value="DUF3435"/>
</dbReference>
<name>A0AAE0K391_9PEZI</name>
<feature type="non-terminal residue" evidence="1">
    <location>
        <position position="1"/>
    </location>
</feature>
<evidence type="ECO:0000313" key="1">
    <source>
        <dbReference type="EMBL" id="KAK3369303.1"/>
    </source>
</evidence>
<dbReference type="Proteomes" id="UP001287356">
    <property type="component" value="Unassembled WGS sequence"/>
</dbReference>
<keyword evidence="2" id="KW-1185">Reference proteome</keyword>
<comment type="caution">
    <text evidence="1">The sequence shown here is derived from an EMBL/GenBank/DDBJ whole genome shotgun (WGS) entry which is preliminary data.</text>
</comment>
<evidence type="ECO:0000313" key="2">
    <source>
        <dbReference type="Proteomes" id="UP001287356"/>
    </source>
</evidence>
<dbReference type="PANTHER" id="PTHR37535">
    <property type="entry name" value="FLUG DOMAIN PROTEIN"/>
    <property type="match status" value="1"/>
</dbReference>
<reference evidence="1" key="2">
    <citation type="submission" date="2023-06" db="EMBL/GenBank/DDBJ databases">
        <authorList>
            <consortium name="Lawrence Berkeley National Laboratory"/>
            <person name="Haridas S."/>
            <person name="Hensen N."/>
            <person name="Bonometti L."/>
            <person name="Westerberg I."/>
            <person name="Brannstrom I.O."/>
            <person name="Guillou S."/>
            <person name="Cros-Aarteil S."/>
            <person name="Calhoun S."/>
            <person name="Kuo A."/>
            <person name="Mondo S."/>
            <person name="Pangilinan J."/>
            <person name="Riley R."/>
            <person name="Labutti K."/>
            <person name="Andreopoulos B."/>
            <person name="Lipzen A."/>
            <person name="Chen C."/>
            <person name="Yanf M."/>
            <person name="Daum C."/>
            <person name="Ng V."/>
            <person name="Clum A."/>
            <person name="Steindorff A."/>
            <person name="Ohm R."/>
            <person name="Martin F."/>
            <person name="Silar P."/>
            <person name="Natvig D."/>
            <person name="Lalanne C."/>
            <person name="Gautier V."/>
            <person name="Ament-Velasquez S.L."/>
            <person name="Kruys A."/>
            <person name="Hutchinson M.I."/>
            <person name="Powell A.J."/>
            <person name="Barry K."/>
            <person name="Miller A.N."/>
            <person name="Grigoriev I.V."/>
            <person name="Debuchy R."/>
            <person name="Gladieux P."/>
            <person name="Thoren M.H."/>
            <person name="Johannesson H."/>
        </authorList>
    </citation>
    <scope>NUCLEOTIDE SEQUENCE</scope>
    <source>
        <strain evidence="1">CBS 958.72</strain>
    </source>
</reference>